<evidence type="ECO:0000313" key="2">
    <source>
        <dbReference type="EMBL" id="GAA0962749.1"/>
    </source>
</evidence>
<comment type="caution">
    <text evidence="2">The sequence shown here is derived from an EMBL/GenBank/DDBJ whole genome shotgun (WGS) entry which is preliminary data.</text>
</comment>
<dbReference type="Gene3D" id="3.40.1190.20">
    <property type="match status" value="1"/>
</dbReference>
<reference evidence="2 3" key="1">
    <citation type="journal article" date="2019" name="Int. J. Syst. Evol. Microbiol.">
        <title>The Global Catalogue of Microorganisms (GCM) 10K type strain sequencing project: providing services to taxonomists for standard genome sequencing and annotation.</title>
        <authorList>
            <consortium name="The Broad Institute Genomics Platform"/>
            <consortium name="The Broad Institute Genome Sequencing Center for Infectious Disease"/>
            <person name="Wu L."/>
            <person name="Ma J."/>
        </authorList>
    </citation>
    <scope>NUCLEOTIDE SEQUENCE [LARGE SCALE GENOMIC DNA]</scope>
    <source>
        <strain evidence="2 3">JCM 10977</strain>
    </source>
</reference>
<name>A0ABN1RSD9_9ACTN</name>
<protein>
    <recommendedName>
        <fullName evidence="1">Carbohydrate kinase PfkB domain-containing protein</fullName>
    </recommendedName>
</protein>
<evidence type="ECO:0000313" key="3">
    <source>
        <dbReference type="Proteomes" id="UP001500542"/>
    </source>
</evidence>
<evidence type="ECO:0000259" key="1">
    <source>
        <dbReference type="Pfam" id="PF00294"/>
    </source>
</evidence>
<feature type="domain" description="Carbohydrate kinase PfkB" evidence="1">
    <location>
        <begin position="50"/>
        <end position="198"/>
    </location>
</feature>
<dbReference type="InterPro" id="IPR029056">
    <property type="entry name" value="Ribokinase-like"/>
</dbReference>
<dbReference type="InterPro" id="IPR011611">
    <property type="entry name" value="PfkB_dom"/>
</dbReference>
<dbReference type="SUPFAM" id="SSF53613">
    <property type="entry name" value="Ribokinase-like"/>
    <property type="match status" value="1"/>
</dbReference>
<dbReference type="EMBL" id="BAAAHK010000024">
    <property type="protein sequence ID" value="GAA0962749.1"/>
    <property type="molecule type" value="Genomic_DNA"/>
</dbReference>
<dbReference type="RefSeq" id="WP_343983684.1">
    <property type="nucleotide sequence ID" value="NZ_BAAAHK010000024.1"/>
</dbReference>
<dbReference type="Pfam" id="PF00294">
    <property type="entry name" value="PfkB"/>
    <property type="match status" value="1"/>
</dbReference>
<keyword evidence="3" id="KW-1185">Reference proteome</keyword>
<dbReference type="Proteomes" id="UP001500542">
    <property type="component" value="Unassembled WGS sequence"/>
</dbReference>
<organism evidence="2 3">
    <name type="scientific">Kribbella koreensis</name>
    <dbReference type="NCBI Taxonomy" id="57909"/>
    <lineage>
        <taxon>Bacteria</taxon>
        <taxon>Bacillati</taxon>
        <taxon>Actinomycetota</taxon>
        <taxon>Actinomycetes</taxon>
        <taxon>Propionibacteriales</taxon>
        <taxon>Kribbellaceae</taxon>
        <taxon>Kribbella</taxon>
    </lineage>
</organism>
<proteinExistence type="predicted"/>
<gene>
    <name evidence="2" type="ORF">GCM10009554_81210</name>
</gene>
<sequence>MTEQKNTPSLRSGVGVELLVIGDAAEQMATGAARLGLSVTVSEEISPEPELLRSARHLHVTSFYRTPELSSRLAVLFKEAKFSKASTSLAIDDDPAGRWDRVVLDGALRVTDVLLLNAAAAHALTGHPVLADAAGILARRGPLVVVRDGAAGALAHDGAKVRSVGALPAGDGFDAAYVAAMLSGLGRDRALSIAVESAR</sequence>
<accession>A0ABN1RSD9</accession>